<dbReference type="PANTHER" id="PTHR12346">
    <property type="entry name" value="SIN3B-RELATED"/>
    <property type="match status" value="1"/>
</dbReference>
<feature type="compositionally biased region" description="Acidic residues" evidence="8">
    <location>
        <begin position="727"/>
        <end position="747"/>
    </location>
</feature>
<comment type="caution">
    <text evidence="10">The sequence shown here is derived from an EMBL/GenBank/DDBJ whole genome shotgun (WGS) entry which is preliminary data.</text>
</comment>
<dbReference type="Gene3D" id="1.20.1160.11">
    <property type="entry name" value="Paired amphipathic helix"/>
    <property type="match status" value="3"/>
</dbReference>
<keyword evidence="11" id="KW-1185">Reference proteome</keyword>
<evidence type="ECO:0000259" key="9">
    <source>
        <dbReference type="SMART" id="SM00761"/>
    </source>
</evidence>
<dbReference type="GO" id="GO:0000785">
    <property type="term" value="C:chromatin"/>
    <property type="evidence" value="ECO:0007669"/>
    <property type="project" value="TreeGrafter"/>
</dbReference>
<dbReference type="Pfam" id="PF02671">
    <property type="entry name" value="PAH"/>
    <property type="match status" value="3"/>
</dbReference>
<proteinExistence type="predicted"/>
<evidence type="ECO:0000256" key="8">
    <source>
        <dbReference type="SAM" id="MobiDB-lite"/>
    </source>
</evidence>
<evidence type="ECO:0000256" key="1">
    <source>
        <dbReference type="ARBA" id="ARBA00004123"/>
    </source>
</evidence>
<evidence type="ECO:0000256" key="4">
    <source>
        <dbReference type="ARBA" id="ARBA00023015"/>
    </source>
</evidence>
<dbReference type="GO" id="GO:0003714">
    <property type="term" value="F:transcription corepressor activity"/>
    <property type="evidence" value="ECO:0007669"/>
    <property type="project" value="InterPro"/>
</dbReference>
<dbReference type="InterPro" id="IPR013194">
    <property type="entry name" value="HDAC_interact_dom"/>
</dbReference>
<feature type="region of interest" description="Disordered" evidence="8">
    <location>
        <begin position="241"/>
        <end position="266"/>
    </location>
</feature>
<comment type="subcellular location">
    <subcellularLocation>
        <location evidence="1 7">Nucleus</location>
    </subcellularLocation>
</comment>
<evidence type="ECO:0000313" key="10">
    <source>
        <dbReference type="EMBL" id="KAK9844806.1"/>
    </source>
</evidence>
<dbReference type="FunFam" id="1.20.1160.11:FF:000001">
    <property type="entry name" value="Paired amphipathic helix protein Sin3"/>
    <property type="match status" value="1"/>
</dbReference>
<dbReference type="EMBL" id="JALJOS010000001">
    <property type="protein sequence ID" value="KAK9844806.1"/>
    <property type="molecule type" value="Genomic_DNA"/>
</dbReference>
<evidence type="ECO:0000256" key="6">
    <source>
        <dbReference type="ARBA" id="ARBA00023242"/>
    </source>
</evidence>
<reference evidence="10 11" key="1">
    <citation type="journal article" date="2024" name="Nat. Commun.">
        <title>Phylogenomics reveals the evolutionary origins of lichenization in chlorophyte algae.</title>
        <authorList>
            <person name="Puginier C."/>
            <person name="Libourel C."/>
            <person name="Otte J."/>
            <person name="Skaloud P."/>
            <person name="Haon M."/>
            <person name="Grisel S."/>
            <person name="Petersen M."/>
            <person name="Berrin J.G."/>
            <person name="Delaux P.M."/>
            <person name="Dal Grande F."/>
            <person name="Keller J."/>
        </authorList>
    </citation>
    <scope>NUCLEOTIDE SEQUENCE [LARGE SCALE GENOMIC DNA]</scope>
    <source>
        <strain evidence="10 11">SAG 2145</strain>
    </source>
</reference>
<evidence type="ECO:0000256" key="7">
    <source>
        <dbReference type="PROSITE-ProRule" id="PRU00810"/>
    </source>
</evidence>
<keyword evidence="4" id="KW-0805">Transcription regulation</keyword>
<dbReference type="InterPro" id="IPR031693">
    <property type="entry name" value="Sin3_C"/>
</dbReference>
<feature type="region of interest" description="Disordered" evidence="8">
    <location>
        <begin position="878"/>
        <end position="960"/>
    </location>
</feature>
<keyword evidence="6 7" id="KW-0539">Nucleus</keyword>
<sequence>MALKRAHDGPHGGGGKRPASGLHRGAVPPVGPMMPGQGRLTTSDALSYLRNVKVKFADRKDIYDTFLEIMKEFKAQRINTEGVIERVKELFHGHRELILGFNTFLPKGYEITLPPEEERKTAVEFDQAINYVNKIKTRFANDERVYKAFLEILNMYRKGQKNITNVYEEVAGLFRRHDDLLQEFTYFLPDSTAPAAQHQARLAARQGRANTLPMHGRHPQAYSRPPSDMPMTEAQVVRKMNQRKSARKAEDSIRRQAAGEEGEEMRSRGHLAKEMGFFEKVKKRLADKGQYQDFLKCLNLYAQDICSRHELSAAVQDVLGRYPELSSGFQDFIMRCEGSDMTGERNFGKLSYKDIQKLKGGDNTVKYLTKPISDLDHAGWERSTPSYVKLPKDYPSIKANGRTTLGNDLLNNIWCSVTFGSEDYSFKHMRKNQYEEALFRCEDDRFDLDMHIETNGSAKAALQPINDALIRMDAEDRANFRIEDTPLRAIHYTAIRRIYGERGAEIVDLLKQNPGVAVPVVLSRLEQKHEEWKRERERMNKVWARVFDQNYHKSLDHRSFYFKQTDKKNLGTKAMLAEIRELGEEFKAEDDVPEALGATYPFSARLRPHLTLDCTDKDVHNDVYKVIQHWVGTTDSAEKLLDIWTTFVETFFGLPLRPKEEQAGQVEETNVEDLAKATLGNLHAAAAMSENGGGDSDQPSRSHALTDALGTEAGSGRTGPTIKGTDDGDPMDTEAGDSDIDQEEEGENAQQVEMAAARNLRGILDPHDHPSSHAYGGCRPLTSRYGPATALLDLASKAEQDSTGAVKAEGGSDNPAEVKPEQAAATDGEVLPNQADPSRIIYGNEAFFVFFRLHHYLYDRLRKARECAQARAAQTFLERSQQQVKGEDDPASSNTTLPSGAEASGAPSRTDTTNPAAPASVEPASNGVGPEAMDSAMDDEAGSPTGFRHKPEEPIAATEPEEAERIHAQFMSMLLQAIEQSLDTSQFEDSCRALLGTNSYVLFTLEKLVMRLMKHLQQMLSEDVSCKLLDLWKYESARGAGYTDAVNYANAHVILHDDTSFRFEARADDKLTIQQLFVDKSEVAGGVVPAGFSEYLRAFTEMPAGASAVDTSGRTPLPFLSRTIPRFPSPASMEEQSADLLASAMLHNGLECKVATTTSKVSYVLNTEDVFLRRQRQRKRPSAAALKAKSERMTHWMSQRFRANVAHGPRNNLRM</sequence>
<dbReference type="InterPro" id="IPR036600">
    <property type="entry name" value="PAH_sf"/>
</dbReference>
<dbReference type="Proteomes" id="UP001438707">
    <property type="component" value="Unassembled WGS sequence"/>
</dbReference>
<feature type="compositionally biased region" description="Basic and acidic residues" evidence="8">
    <location>
        <begin position="1"/>
        <end position="10"/>
    </location>
</feature>
<feature type="region of interest" description="Disordered" evidence="8">
    <location>
        <begin position="1"/>
        <end position="38"/>
    </location>
</feature>
<keyword evidence="2" id="KW-0678">Repressor</keyword>
<feature type="region of interest" description="Disordered" evidence="8">
    <location>
        <begin position="709"/>
        <end position="751"/>
    </location>
</feature>
<dbReference type="GO" id="GO:0000118">
    <property type="term" value="C:histone deacetylase complex"/>
    <property type="evidence" value="ECO:0007669"/>
    <property type="project" value="TreeGrafter"/>
</dbReference>
<dbReference type="AlphaFoldDB" id="A0AAW1SGR5"/>
<feature type="region of interest" description="Disordered" evidence="8">
    <location>
        <begin position="211"/>
        <end position="230"/>
    </location>
</feature>
<accession>A0AAW1SGR5</accession>
<dbReference type="FunFam" id="1.20.1160.11:FF:000002">
    <property type="entry name" value="Paired amphipathic helix protein SIN3"/>
    <property type="match status" value="1"/>
</dbReference>
<dbReference type="SMART" id="SM00761">
    <property type="entry name" value="HDAC_interact"/>
    <property type="match status" value="1"/>
</dbReference>
<keyword evidence="3" id="KW-0677">Repeat</keyword>
<feature type="region of interest" description="Disordered" evidence="8">
    <location>
        <begin position="801"/>
        <end position="833"/>
    </location>
</feature>
<dbReference type="Pfam" id="PF16879">
    <property type="entry name" value="Sin3a_C"/>
    <property type="match status" value="1"/>
</dbReference>
<dbReference type="PANTHER" id="PTHR12346:SF0">
    <property type="entry name" value="SIN3A, ISOFORM G"/>
    <property type="match status" value="1"/>
</dbReference>
<organism evidence="10 11">
    <name type="scientific">Apatococcus lobatus</name>
    <dbReference type="NCBI Taxonomy" id="904363"/>
    <lineage>
        <taxon>Eukaryota</taxon>
        <taxon>Viridiplantae</taxon>
        <taxon>Chlorophyta</taxon>
        <taxon>core chlorophytes</taxon>
        <taxon>Trebouxiophyceae</taxon>
        <taxon>Chlorellales</taxon>
        <taxon>Chlorellaceae</taxon>
        <taxon>Apatococcus</taxon>
    </lineage>
</organism>
<feature type="domain" description="Histone deacetylase interacting" evidence="9">
    <location>
        <begin position="379"/>
        <end position="479"/>
    </location>
</feature>
<dbReference type="FunFam" id="1.20.1160.11:FF:000003">
    <property type="entry name" value="Paired amphipathic helix SIN3-like protein"/>
    <property type="match status" value="1"/>
</dbReference>
<name>A0AAW1SGR5_9CHLO</name>
<dbReference type="PROSITE" id="PS51477">
    <property type="entry name" value="PAH"/>
    <property type="match status" value="3"/>
</dbReference>
<dbReference type="Pfam" id="PF08295">
    <property type="entry name" value="Sin3_corepress"/>
    <property type="match status" value="1"/>
</dbReference>
<dbReference type="GO" id="GO:0000122">
    <property type="term" value="P:negative regulation of transcription by RNA polymerase II"/>
    <property type="evidence" value="ECO:0007669"/>
    <property type="project" value="TreeGrafter"/>
</dbReference>
<evidence type="ECO:0000256" key="5">
    <source>
        <dbReference type="ARBA" id="ARBA00023163"/>
    </source>
</evidence>
<dbReference type="InterPro" id="IPR003822">
    <property type="entry name" value="PAH"/>
</dbReference>
<keyword evidence="5" id="KW-0804">Transcription</keyword>
<dbReference type="InterPro" id="IPR039774">
    <property type="entry name" value="Sin3-like"/>
</dbReference>
<feature type="compositionally biased region" description="Basic and acidic residues" evidence="8">
    <location>
        <begin position="247"/>
        <end position="266"/>
    </location>
</feature>
<evidence type="ECO:0000256" key="3">
    <source>
        <dbReference type="ARBA" id="ARBA00022737"/>
    </source>
</evidence>
<evidence type="ECO:0000256" key="2">
    <source>
        <dbReference type="ARBA" id="ARBA00022491"/>
    </source>
</evidence>
<protein>
    <recommendedName>
        <fullName evidence="9">Histone deacetylase interacting domain-containing protein</fullName>
    </recommendedName>
</protein>
<dbReference type="SUPFAM" id="SSF47762">
    <property type="entry name" value="PAH2 domain"/>
    <property type="match status" value="3"/>
</dbReference>
<evidence type="ECO:0000313" key="11">
    <source>
        <dbReference type="Proteomes" id="UP001438707"/>
    </source>
</evidence>
<gene>
    <name evidence="10" type="ORF">WJX74_007050</name>
</gene>